<dbReference type="GO" id="GO:0000272">
    <property type="term" value="P:polysaccharide catabolic process"/>
    <property type="evidence" value="ECO:0007669"/>
    <property type="project" value="UniProtKB-KW"/>
</dbReference>
<keyword evidence="3" id="KW-0624">Polysaccharide degradation</keyword>
<sequence length="827" mass="90203">MPHKTYKSGVAGLIALLVAAPSCAAAGLVRSANETLEEQGLSVFIDHNKFHPIFFDEKNAALQIVLHGERIATDGEIRLNPTPEQWDPIPTFVSRKAGKAPNQVVAKSGYPAKGLSYTTEVTPEEGGFRIVVNLDKPLPKDLEGKAGFNLDFLPTSYFGKTYVMDGAPGLFPRTPAGPMLKDGSGDPEPLAKGAHSITLSPEDPLTRVSITSDAAPIALYDARNRAQNGWFVVRALIPAGVTKNAIVWHVKPNVIPGWTREPVVSFNQAGYTPGRSKSALIELDPLFKAPDEAELVKVGADGKFTPVLKGKIKPWGKWTRYNYASFDFSSVKEPGVYAISYAGKTTNPFPIATDAYANIWHASLDTYIAEQMDHMSIREQYRVWSGLSHMDDARQAPPNTIHFDGYKMGPNLDSPFKPGEHIPGLNIGGWQDAGDYDIQTPQNAEVVRDLVRAREIFGLKWDETTVDEKARAVEIRKPDGTDDAIQQIRHGTFQLLAQYKTFGHAIVGIIDPVLKQYTHLGDSGSQTDRLLYDPSLKVGEIKGDRSGTPDDRWAFTTDVPSVNYMVASGLAASARALKDSDPALSAEALEAAKKLWANQQNLGDRKDRPGRDDMPDWLDAAAVSATVELILTTKGDPLYTAKLKSLMPVVGKYFNFLAGEVVLAIPYMDASYRQELETLVKANKPKLDAELAKTPFNVPVGLGTWAGSGQVAMFGNTMYLLHKAFPDLIGKEYSLAAIDYLLGRHPVHNLSLVTGVGTSSKLIMYGHNRADYSFVPGALTPGVIVIQPDYPEQKVDWPFLWFENEATVAGASGYILAAQAAIEAAKE</sequence>
<dbReference type="Proteomes" id="UP000570514">
    <property type="component" value="Unassembled WGS sequence"/>
</dbReference>
<keyword evidence="2" id="KW-0119">Carbohydrate metabolism</keyword>
<protein>
    <recommendedName>
        <fullName evidence="9">Glycoside hydrolase</fullName>
    </recommendedName>
</protein>
<dbReference type="InterPro" id="IPR004197">
    <property type="entry name" value="Cellulase_Ig-like"/>
</dbReference>
<dbReference type="CDD" id="cd02850">
    <property type="entry name" value="E_set_Cellulase_N"/>
    <property type="match status" value="1"/>
</dbReference>
<evidence type="ECO:0000313" key="7">
    <source>
        <dbReference type="EMBL" id="NIK87660.1"/>
    </source>
</evidence>
<proteinExistence type="inferred from homology"/>
<dbReference type="SUPFAM" id="SSF48208">
    <property type="entry name" value="Six-hairpin glycosidases"/>
    <property type="match status" value="1"/>
</dbReference>
<dbReference type="RefSeq" id="WP_167081472.1">
    <property type="nucleotide sequence ID" value="NZ_BAAADC010000001.1"/>
</dbReference>
<dbReference type="EMBL" id="JAASRM010000001">
    <property type="protein sequence ID" value="NIK87660.1"/>
    <property type="molecule type" value="Genomic_DNA"/>
</dbReference>
<feature type="signal peptide" evidence="4">
    <location>
        <begin position="1"/>
        <end position="24"/>
    </location>
</feature>
<evidence type="ECO:0000256" key="1">
    <source>
        <dbReference type="ARBA" id="ARBA00007072"/>
    </source>
</evidence>
<feature type="domain" description="Glycoside hydrolase family 9" evidence="5">
    <location>
        <begin position="356"/>
        <end position="770"/>
    </location>
</feature>
<evidence type="ECO:0008006" key="9">
    <source>
        <dbReference type="Google" id="ProtNLM"/>
    </source>
</evidence>
<evidence type="ECO:0000256" key="2">
    <source>
        <dbReference type="ARBA" id="ARBA00023277"/>
    </source>
</evidence>
<dbReference type="Gene3D" id="2.60.40.10">
    <property type="entry name" value="Immunoglobulins"/>
    <property type="match status" value="1"/>
</dbReference>
<dbReference type="Pfam" id="PF00759">
    <property type="entry name" value="Glyco_hydro_9"/>
    <property type="match status" value="1"/>
</dbReference>
<reference evidence="7 8" key="1">
    <citation type="submission" date="2020-03" db="EMBL/GenBank/DDBJ databases">
        <title>Genomic Encyclopedia of Type Strains, Phase IV (KMG-IV): sequencing the most valuable type-strain genomes for metagenomic binning, comparative biology and taxonomic classification.</title>
        <authorList>
            <person name="Goeker M."/>
        </authorList>
    </citation>
    <scope>NUCLEOTIDE SEQUENCE [LARGE SCALE GENOMIC DNA]</scope>
    <source>
        <strain evidence="7 8">DSM 19867</strain>
    </source>
</reference>
<dbReference type="InterPro" id="IPR014756">
    <property type="entry name" value="Ig_E-set"/>
</dbReference>
<dbReference type="GO" id="GO:0008810">
    <property type="term" value="F:cellulase activity"/>
    <property type="evidence" value="ECO:0007669"/>
    <property type="project" value="InterPro"/>
</dbReference>
<dbReference type="InterPro" id="IPR008928">
    <property type="entry name" value="6-hairpin_glycosidase_sf"/>
</dbReference>
<feature type="domain" description="Cellulase Ig-like" evidence="6">
    <location>
        <begin position="261"/>
        <end position="345"/>
    </location>
</feature>
<comment type="caution">
    <text evidence="7">The sequence shown here is derived from an EMBL/GenBank/DDBJ whole genome shotgun (WGS) entry which is preliminary data.</text>
</comment>
<evidence type="ECO:0000259" key="6">
    <source>
        <dbReference type="Pfam" id="PF02927"/>
    </source>
</evidence>
<name>A0A846MXB3_9PROT</name>
<evidence type="ECO:0000259" key="5">
    <source>
        <dbReference type="Pfam" id="PF00759"/>
    </source>
</evidence>
<dbReference type="Gene3D" id="1.50.10.10">
    <property type="match status" value="1"/>
</dbReference>
<evidence type="ECO:0000313" key="8">
    <source>
        <dbReference type="Proteomes" id="UP000570514"/>
    </source>
</evidence>
<comment type="similarity">
    <text evidence="1">Belongs to the glycosyl hydrolase 9 (cellulase E) family.</text>
</comment>
<feature type="chain" id="PRO_5032578853" description="Glycoside hydrolase" evidence="4">
    <location>
        <begin position="25"/>
        <end position="827"/>
    </location>
</feature>
<accession>A0A846MXB3</accession>
<dbReference type="InterPro" id="IPR012341">
    <property type="entry name" value="6hp_glycosidase-like_sf"/>
</dbReference>
<evidence type="ECO:0000256" key="3">
    <source>
        <dbReference type="ARBA" id="ARBA00023326"/>
    </source>
</evidence>
<dbReference type="SUPFAM" id="SSF81296">
    <property type="entry name" value="E set domains"/>
    <property type="match status" value="1"/>
</dbReference>
<keyword evidence="8" id="KW-1185">Reference proteome</keyword>
<dbReference type="InterPro" id="IPR001701">
    <property type="entry name" value="Glyco_hydro_9"/>
</dbReference>
<gene>
    <name evidence="7" type="ORF">FHS83_000978</name>
</gene>
<keyword evidence="4" id="KW-0732">Signal</keyword>
<dbReference type="InterPro" id="IPR013783">
    <property type="entry name" value="Ig-like_fold"/>
</dbReference>
<dbReference type="Pfam" id="PF02927">
    <property type="entry name" value="CelD_N"/>
    <property type="match status" value="1"/>
</dbReference>
<organism evidence="7 8">
    <name type="scientific">Rhizomicrobium palustre</name>
    <dbReference type="NCBI Taxonomy" id="189966"/>
    <lineage>
        <taxon>Bacteria</taxon>
        <taxon>Pseudomonadati</taxon>
        <taxon>Pseudomonadota</taxon>
        <taxon>Alphaproteobacteria</taxon>
        <taxon>Micropepsales</taxon>
        <taxon>Micropepsaceae</taxon>
        <taxon>Rhizomicrobium</taxon>
    </lineage>
</organism>
<evidence type="ECO:0000256" key="4">
    <source>
        <dbReference type="SAM" id="SignalP"/>
    </source>
</evidence>
<dbReference type="AlphaFoldDB" id="A0A846MXB3"/>